<evidence type="ECO:0000313" key="1">
    <source>
        <dbReference type="EMBL" id="CAI6373839.1"/>
    </source>
</evidence>
<dbReference type="AlphaFoldDB" id="A0AAV0Y233"/>
<evidence type="ECO:0000313" key="2">
    <source>
        <dbReference type="Proteomes" id="UP001160148"/>
    </source>
</evidence>
<proteinExistence type="predicted"/>
<sequence>MAKPRWHIRPLFQERELHGHYHCFTRELQLYNSALYYNFMRITSSTFEELVILVSPKLQRNPIRKDILSVGEILTATLRLENND</sequence>
<name>A0AAV0Y233_9HEMI</name>
<dbReference type="EMBL" id="CARXXK010001128">
    <property type="protein sequence ID" value="CAI6373839.1"/>
    <property type="molecule type" value="Genomic_DNA"/>
</dbReference>
<gene>
    <name evidence="1" type="ORF">MEUPH1_LOCUS27538</name>
</gene>
<keyword evidence="2" id="KW-1185">Reference proteome</keyword>
<comment type="caution">
    <text evidence="1">The sequence shown here is derived from an EMBL/GenBank/DDBJ whole genome shotgun (WGS) entry which is preliminary data.</text>
</comment>
<organism evidence="1 2">
    <name type="scientific">Macrosiphum euphorbiae</name>
    <name type="common">potato aphid</name>
    <dbReference type="NCBI Taxonomy" id="13131"/>
    <lineage>
        <taxon>Eukaryota</taxon>
        <taxon>Metazoa</taxon>
        <taxon>Ecdysozoa</taxon>
        <taxon>Arthropoda</taxon>
        <taxon>Hexapoda</taxon>
        <taxon>Insecta</taxon>
        <taxon>Pterygota</taxon>
        <taxon>Neoptera</taxon>
        <taxon>Paraneoptera</taxon>
        <taxon>Hemiptera</taxon>
        <taxon>Sternorrhyncha</taxon>
        <taxon>Aphidomorpha</taxon>
        <taxon>Aphidoidea</taxon>
        <taxon>Aphididae</taxon>
        <taxon>Macrosiphini</taxon>
        <taxon>Macrosiphum</taxon>
    </lineage>
</organism>
<dbReference type="Proteomes" id="UP001160148">
    <property type="component" value="Unassembled WGS sequence"/>
</dbReference>
<accession>A0AAV0Y233</accession>
<protein>
    <submittedName>
        <fullName evidence="1">Uncharacterized protein</fullName>
    </submittedName>
</protein>
<reference evidence="1 2" key="1">
    <citation type="submission" date="2023-01" db="EMBL/GenBank/DDBJ databases">
        <authorList>
            <person name="Whitehead M."/>
        </authorList>
    </citation>
    <scope>NUCLEOTIDE SEQUENCE [LARGE SCALE GENOMIC DNA]</scope>
</reference>